<keyword evidence="6" id="KW-0560">Oxidoreductase</keyword>
<dbReference type="AlphaFoldDB" id="A0A1H0GG69"/>
<protein>
    <submittedName>
        <fullName evidence="10">Monomeric thiosulfate reductase apoprotein</fullName>
    </submittedName>
</protein>
<dbReference type="EMBL" id="FNIN01000018">
    <property type="protein sequence ID" value="SDO05884.1"/>
    <property type="molecule type" value="Genomic_DNA"/>
</dbReference>
<dbReference type="OrthoDB" id="9803192at2"/>
<dbReference type="GO" id="GO:0051539">
    <property type="term" value="F:4 iron, 4 sulfur cluster binding"/>
    <property type="evidence" value="ECO:0007669"/>
    <property type="project" value="UniProtKB-KW"/>
</dbReference>
<dbReference type="Proteomes" id="UP000199602">
    <property type="component" value="Unassembled WGS sequence"/>
</dbReference>
<dbReference type="Gene3D" id="3.40.50.740">
    <property type="match status" value="1"/>
</dbReference>
<name>A0A1H0GG69_9BACT</name>
<evidence type="ECO:0000256" key="3">
    <source>
        <dbReference type="ARBA" id="ARBA00022505"/>
    </source>
</evidence>
<dbReference type="InterPro" id="IPR009010">
    <property type="entry name" value="Asp_de-COase-like_dom_sf"/>
</dbReference>
<proteinExistence type="inferred from homology"/>
<evidence type="ECO:0000313" key="10">
    <source>
        <dbReference type="EMBL" id="SDO05884.1"/>
    </source>
</evidence>
<feature type="domain" description="4Fe-4S Mo/W bis-MGD-type" evidence="9">
    <location>
        <begin position="2"/>
        <end position="57"/>
    </location>
</feature>
<keyword evidence="3" id="KW-0500">Molybdenum</keyword>
<evidence type="ECO:0000256" key="5">
    <source>
        <dbReference type="ARBA" id="ARBA00022729"/>
    </source>
</evidence>
<evidence type="ECO:0000259" key="9">
    <source>
        <dbReference type="PROSITE" id="PS51669"/>
    </source>
</evidence>
<dbReference type="GO" id="GO:0046872">
    <property type="term" value="F:metal ion binding"/>
    <property type="evidence" value="ECO:0007669"/>
    <property type="project" value="UniProtKB-KW"/>
</dbReference>
<evidence type="ECO:0000256" key="6">
    <source>
        <dbReference type="ARBA" id="ARBA00023002"/>
    </source>
</evidence>
<dbReference type="STRING" id="206665.SAMN04488516_11816"/>
<dbReference type="Gene3D" id="2.20.25.90">
    <property type="entry name" value="ADC-like domains"/>
    <property type="match status" value="1"/>
</dbReference>
<dbReference type="CDD" id="cd02755">
    <property type="entry name" value="MopB_Thiosulfate-R-like"/>
    <property type="match status" value="1"/>
</dbReference>
<keyword evidence="8" id="KW-0411">Iron-sulfur</keyword>
<dbReference type="SUPFAM" id="SSF50692">
    <property type="entry name" value="ADC-like"/>
    <property type="match status" value="1"/>
</dbReference>
<reference evidence="10 11" key="1">
    <citation type="submission" date="2016-10" db="EMBL/GenBank/DDBJ databases">
        <authorList>
            <person name="de Groot N.N."/>
        </authorList>
    </citation>
    <scope>NUCLEOTIDE SEQUENCE [LARGE SCALE GENOMIC DNA]</scope>
    <source>
        <strain evidence="10 11">DSM 15269</strain>
    </source>
</reference>
<evidence type="ECO:0000256" key="7">
    <source>
        <dbReference type="ARBA" id="ARBA00023004"/>
    </source>
</evidence>
<keyword evidence="7" id="KW-0408">Iron</keyword>
<evidence type="ECO:0000313" key="11">
    <source>
        <dbReference type="Proteomes" id="UP000199602"/>
    </source>
</evidence>
<dbReference type="Gene3D" id="2.40.40.20">
    <property type="match status" value="1"/>
</dbReference>
<evidence type="ECO:0000256" key="1">
    <source>
        <dbReference type="ARBA" id="ARBA00010312"/>
    </source>
</evidence>
<organism evidence="10 11">
    <name type="scientific">Desulfonauticus submarinus</name>
    <dbReference type="NCBI Taxonomy" id="206665"/>
    <lineage>
        <taxon>Bacteria</taxon>
        <taxon>Pseudomonadati</taxon>
        <taxon>Thermodesulfobacteriota</taxon>
        <taxon>Desulfovibrionia</taxon>
        <taxon>Desulfovibrionales</taxon>
        <taxon>Desulfonauticaceae</taxon>
        <taxon>Desulfonauticus</taxon>
    </lineage>
</organism>
<sequence length="693" mass="77601">MKEKKYSICGMCTSRCPIEVDVEDGEIKFIQGNRQSGVRGGLCARGAAGTALIEDAERPQYPLIREGARGEGKWRKVSWEEAFAYVAERLKEVIDKYGTKSVLWSDRGGPFADLHKAFVRAIGSPNYCNHDASCARNVQHAALSLFGFGRKGVVYDFKNAKHVVLQTRNLFEAINVSECVGMMDALEKGCKLTVIDVRATITAGKADTFFMIRPGTDYAFNLAVINEILRKKLYDSHYVNKYFEGLSELRSFVEPYTPEWAEEETGIPAKALRNFVQELAAASPSVIWHPGWNNARYTDSFYVSRTIYIINALLGSIGAKGGLAWAMTPKDCGKQGLNSLAAQFPKPEEKRADGVGWKYKYFDAGPGLLHLAFKAIETEDPYPLKAYICYRHDPLMAFPDPNQLKKILDKLDFLVSVTFSWSETAWYADVVLPLSPYLERESIIATKKGPKPHFIVRQRCVEPRFDTKADWEIICGLAKAMGIEKLSFDSIEDIWNFQLNGTGVKIEDFNKNGMVMLTDTPLYIDRENLKFKTQSGKIEIIAPKWEEAGVPSLKPYEPKPHPEEGSFRLTVGRCAIHTQGHTINNALLVEQMPENVLWINRDVAKSMGIEDGDIVEVDANNGYKGKMRAFVTPFIHPEAVFMVHGFDSATPPETKARNRGVADHKLMIGGLDVWDKAGGAVALQEHFVKIKKI</sequence>
<dbReference type="GO" id="GO:0016491">
    <property type="term" value="F:oxidoreductase activity"/>
    <property type="evidence" value="ECO:0007669"/>
    <property type="project" value="UniProtKB-KW"/>
</dbReference>
<keyword evidence="2" id="KW-0004">4Fe-4S</keyword>
<dbReference type="InterPro" id="IPR006656">
    <property type="entry name" value="Mopterin_OxRdtase"/>
</dbReference>
<comment type="similarity">
    <text evidence="1">Belongs to the prokaryotic molybdopterin-containing oxidoreductase family.</text>
</comment>
<dbReference type="InterPro" id="IPR006963">
    <property type="entry name" value="Mopterin_OxRdtase_4Fe-4S_dom"/>
</dbReference>
<dbReference type="InterPro" id="IPR006657">
    <property type="entry name" value="MoPterin_dinucl-bd_dom"/>
</dbReference>
<evidence type="ECO:0000256" key="8">
    <source>
        <dbReference type="ARBA" id="ARBA00023014"/>
    </source>
</evidence>
<dbReference type="PROSITE" id="PS51669">
    <property type="entry name" value="4FE4S_MOW_BIS_MGD"/>
    <property type="match status" value="1"/>
</dbReference>
<dbReference type="SUPFAM" id="SSF53706">
    <property type="entry name" value="Formate dehydrogenase/DMSO reductase, domains 1-3"/>
    <property type="match status" value="1"/>
</dbReference>
<keyword evidence="5" id="KW-0732">Signal</keyword>
<dbReference type="Gene3D" id="3.30.2070.10">
    <property type="entry name" value="Formate dehydrogenase/DMSO reductase"/>
    <property type="match status" value="1"/>
</dbReference>
<dbReference type="PANTHER" id="PTHR43742:SF9">
    <property type="entry name" value="TETRATHIONATE REDUCTASE SUBUNIT A"/>
    <property type="match status" value="1"/>
</dbReference>
<accession>A0A1H0GG69</accession>
<keyword evidence="11" id="KW-1185">Reference proteome</keyword>
<dbReference type="Pfam" id="PF04879">
    <property type="entry name" value="Molybdop_Fe4S4"/>
    <property type="match status" value="1"/>
</dbReference>
<gene>
    <name evidence="10" type="ORF">SAMN04488516_11816</name>
</gene>
<evidence type="ECO:0000256" key="4">
    <source>
        <dbReference type="ARBA" id="ARBA00022723"/>
    </source>
</evidence>
<dbReference type="RefSeq" id="WP_159427732.1">
    <property type="nucleotide sequence ID" value="NZ_FNIN01000018.1"/>
</dbReference>
<dbReference type="Pfam" id="PF01568">
    <property type="entry name" value="Molydop_binding"/>
    <property type="match status" value="1"/>
</dbReference>
<dbReference type="PANTHER" id="PTHR43742">
    <property type="entry name" value="TRIMETHYLAMINE-N-OXIDE REDUCTASE"/>
    <property type="match status" value="1"/>
</dbReference>
<dbReference type="Gene3D" id="3.40.228.10">
    <property type="entry name" value="Dimethylsulfoxide Reductase, domain 2"/>
    <property type="match status" value="1"/>
</dbReference>
<dbReference type="InterPro" id="IPR050612">
    <property type="entry name" value="Prok_Mopterin_Oxidored"/>
</dbReference>
<dbReference type="SMART" id="SM00926">
    <property type="entry name" value="Molybdop_Fe4S4"/>
    <property type="match status" value="1"/>
</dbReference>
<evidence type="ECO:0000256" key="2">
    <source>
        <dbReference type="ARBA" id="ARBA00022485"/>
    </source>
</evidence>
<dbReference type="GO" id="GO:0043546">
    <property type="term" value="F:molybdopterin cofactor binding"/>
    <property type="evidence" value="ECO:0007669"/>
    <property type="project" value="InterPro"/>
</dbReference>
<dbReference type="Pfam" id="PF00384">
    <property type="entry name" value="Molybdopterin"/>
    <property type="match status" value="1"/>
</dbReference>
<keyword evidence="4" id="KW-0479">Metal-binding</keyword>
<dbReference type="CDD" id="cd02778">
    <property type="entry name" value="MopB_CT_Thiosulfate-R-like"/>
    <property type="match status" value="1"/>
</dbReference>